<evidence type="ECO:0000256" key="8">
    <source>
        <dbReference type="ARBA" id="ARBA00022741"/>
    </source>
</evidence>
<comment type="function">
    <text evidence="1">Component of the EKC/KEOPS complex that is required for the formation of a threonylcarbamoyl group on adenosine at position 37 (t(6)A37) in tRNAs that read codons beginning with adenine. The complex is probably involved in the transfer of the threonylcarbamoyl moiety of threonylcarbamoyl-AMP (TC-AMP) to the N6 group of A37. BUD32 has ATPase activity in the context of the EKC/KEOPS complex and likely plays a supporting role to the catalytic subunit KAE1. The EKC/KEOPS complex also promotes both telomere uncapping and telomere elongation. The complex is required for efficient recruitment of transcriptional coactivators.</text>
</comment>
<comment type="catalytic activity">
    <reaction evidence="14">
        <text>L-seryl-[protein] + ATP = O-phospho-L-seryl-[protein] + ADP + H(+)</text>
        <dbReference type="Rhea" id="RHEA:17989"/>
        <dbReference type="Rhea" id="RHEA-COMP:9863"/>
        <dbReference type="Rhea" id="RHEA-COMP:11604"/>
        <dbReference type="ChEBI" id="CHEBI:15378"/>
        <dbReference type="ChEBI" id="CHEBI:29999"/>
        <dbReference type="ChEBI" id="CHEBI:30616"/>
        <dbReference type="ChEBI" id="CHEBI:83421"/>
        <dbReference type="ChEBI" id="CHEBI:456216"/>
        <dbReference type="EC" id="2.7.11.1"/>
    </reaction>
</comment>
<dbReference type="InterPro" id="IPR050660">
    <property type="entry name" value="NEK_Ser/Thr_kinase"/>
</dbReference>
<evidence type="ECO:0000256" key="12">
    <source>
        <dbReference type="ARBA" id="ARBA00033194"/>
    </source>
</evidence>
<dbReference type="InterPro" id="IPR000719">
    <property type="entry name" value="Prot_kinase_dom"/>
</dbReference>
<evidence type="ECO:0000313" key="18">
    <source>
        <dbReference type="Proteomes" id="UP000030651"/>
    </source>
</evidence>
<evidence type="ECO:0000256" key="15">
    <source>
        <dbReference type="SAM" id="MobiDB-lite"/>
    </source>
</evidence>
<dbReference type="PROSITE" id="PS00109">
    <property type="entry name" value="PROTEIN_KINASE_TYR"/>
    <property type="match status" value="1"/>
</dbReference>
<evidence type="ECO:0000256" key="4">
    <source>
        <dbReference type="ARBA" id="ARBA00013948"/>
    </source>
</evidence>
<evidence type="ECO:0000256" key="5">
    <source>
        <dbReference type="ARBA" id="ARBA00019973"/>
    </source>
</evidence>
<accession>W3X468</accession>
<feature type="region of interest" description="Disordered" evidence="15">
    <location>
        <begin position="1530"/>
        <end position="1550"/>
    </location>
</feature>
<evidence type="ECO:0000256" key="13">
    <source>
        <dbReference type="ARBA" id="ARBA00047899"/>
    </source>
</evidence>
<dbReference type="InParanoid" id="W3X468"/>
<dbReference type="SMART" id="SM00220">
    <property type="entry name" value="S_TKc"/>
    <property type="match status" value="1"/>
</dbReference>
<protein>
    <recommendedName>
        <fullName evidence="5">EKC/KEOPS complex subunit BUD32</fullName>
        <ecNumber evidence="3">2.7.11.1</ecNumber>
    </recommendedName>
    <alternativeName>
        <fullName evidence="11 12">Atypical Serine/threonine protein kinase BUD32</fullName>
    </alternativeName>
    <alternativeName>
        <fullName evidence="4">EKC/KEOPS complex subunit bud32</fullName>
    </alternativeName>
</protein>
<evidence type="ECO:0000313" key="17">
    <source>
        <dbReference type="EMBL" id="ETS80187.1"/>
    </source>
</evidence>
<evidence type="ECO:0000256" key="3">
    <source>
        <dbReference type="ARBA" id="ARBA00012513"/>
    </source>
</evidence>
<keyword evidence="6" id="KW-0723">Serine/threonine-protein kinase</keyword>
<dbReference type="GO" id="GO:0005634">
    <property type="term" value="C:nucleus"/>
    <property type="evidence" value="ECO:0007669"/>
    <property type="project" value="TreeGrafter"/>
</dbReference>
<evidence type="ECO:0000256" key="9">
    <source>
        <dbReference type="ARBA" id="ARBA00022777"/>
    </source>
</evidence>
<dbReference type="PROSITE" id="PS50011">
    <property type="entry name" value="PROTEIN_KINASE_DOM"/>
    <property type="match status" value="1"/>
</dbReference>
<reference evidence="18" key="1">
    <citation type="journal article" date="2015" name="BMC Genomics">
        <title>Genomic and transcriptomic analysis of the endophytic fungus Pestalotiopsis fici reveals its lifestyle and high potential for synthesis of natural products.</title>
        <authorList>
            <person name="Wang X."/>
            <person name="Zhang X."/>
            <person name="Liu L."/>
            <person name="Xiang M."/>
            <person name="Wang W."/>
            <person name="Sun X."/>
            <person name="Che Y."/>
            <person name="Guo L."/>
            <person name="Liu G."/>
            <person name="Guo L."/>
            <person name="Wang C."/>
            <person name="Yin W.B."/>
            <person name="Stadler M."/>
            <person name="Zhang X."/>
            <person name="Liu X."/>
        </authorList>
    </citation>
    <scope>NUCLEOTIDE SEQUENCE [LARGE SCALE GENOMIC DNA]</scope>
    <source>
        <strain evidence="18">W106-1 / CGMCC3.15140</strain>
    </source>
</reference>
<feature type="compositionally biased region" description="Basic and acidic residues" evidence="15">
    <location>
        <begin position="671"/>
        <end position="680"/>
    </location>
</feature>
<dbReference type="Gene3D" id="1.10.510.10">
    <property type="entry name" value="Transferase(Phosphotransferase) domain 1"/>
    <property type="match status" value="1"/>
</dbReference>
<dbReference type="PANTHER" id="PTHR43671">
    <property type="entry name" value="SERINE/THREONINE-PROTEIN KINASE NEK"/>
    <property type="match status" value="1"/>
</dbReference>
<keyword evidence="9" id="KW-0418">Kinase</keyword>
<dbReference type="KEGG" id="pfy:PFICI_07716"/>
<dbReference type="GO" id="GO:0004674">
    <property type="term" value="F:protein serine/threonine kinase activity"/>
    <property type="evidence" value="ECO:0007669"/>
    <property type="project" value="UniProtKB-KW"/>
</dbReference>
<dbReference type="InterPro" id="IPR008266">
    <property type="entry name" value="Tyr_kinase_AS"/>
</dbReference>
<dbReference type="SUPFAM" id="SSF56112">
    <property type="entry name" value="Protein kinase-like (PK-like)"/>
    <property type="match status" value="1"/>
</dbReference>
<sequence>MAAKANVYATPPEVDFAAEVGSMSRTGVDGFGQDQLYVPYDALVAFWTPQRISEVVDAYNLQTPRQIIKDKYLRIFSILVYGNCVQYFPDLVSRLIYDGHLPLSHRPATWPDADPFQDMLDSFLSNQWRFCPLIFKPSRLNGHELHSQQIFPLLQKTCLAGSNVFRVEVDASCDKLPQTDHGPQSHTYVLKTYTGKSGRKLYDNERKALTVIARGNRNNIVKFFGSFAQNKTYNLVLEFVDSGNLLEFFQKTPPPASSQDVHDFWTSYSGLFEGVREMHQVTASYGRDDIYRIVHQDIRPENILLGRSGKVSRYQFQPKIADFKYSHMKSVRSDDRDMFGLDRLGRQRYAALDFSHYEPDLHRGPNRITAEADIFSLGYMTSDAAAWVLFGQNGRTAYHQKRLLEAATIQGFKGSGYGGCFHDGIEMLNAVKNMHREIKGHEPRDQLTSSIIDVVETHMLSSQPHLRMPAAQLKYIFEEILNGRIPAFPFEEFFRGSLKVAPAQSLRQRKIAAEDSVKTSSPSSVQGFDKKTKNDSENIAGSMISMTSSGLTQSQMHSSSFPQDTTTAPTSTGPQLSSLNEEDRMSSDDLYSDAGSIAGTEHTFANMFQNELLQDFDVLDMAAEGFAPMLSQRLKEFAIRLGHEEADKDHQDMKYIVHKYHQRLANEICQRRDDPEKYSQSDKISSQGTEISSSRGDPTFSAFYLDEGNIRKWNAERTIETMADLPEEIPAEEPDFLEDRISRGHMALRASEAYKWLVSTIRRQVTMADVQAIQMESHRKWLLTLLSTPQSTNQIPRPSKVQRRRQPPIYTVKMRLNWDIMRFIGYQEYAEQDLNSVVSRTITLSGDGLHVQALPCQEYLEQCWPSIGPDICKLMDELVHDPKGSHHHILPDKTEISVEIDGEAVLVESTGTEYGLAEVTEQLLWLSAALQQPTDELYTKLIVAEPTGVFIPTKESKRPSKAPGFAPEHIGTVDCSVNFISEPLELSPEDSSGSCWQSLFHHRMIANGYPIPPRRSKRPGLEIPLDMMAALAGADRLTTFGERLLLKGFSTILFPSTLDDDCIFWHLERTDGNSRISFADKRIPPTSQTESFAYVGQINQARHIVGWAANVKQKIGKDMEANYAVGPSLLSEREANSGFVLEKVNLSAGYYITVGSTFARGRREFGPVIAREGDFRQELRDLKERFIILHDVGTRTAWLSDGLSVLLHLIRANIDSGESLDGLLRQEDLKEMEGKDGRAFETLKTESNLWLRARRKINLTPRNETETKVTETSSYIHLGDILKDIMHILWQILDNQADPKDKSPGFQLRLSPWNQLEGYDFRDIARVSRTIKPKKITLRDDAEGWVSLTRAIDAPTLFGRDFGSLLEPTEISSNGICVHCHWNCPVPEDRDILAVLGSDIEWVTGSRGNKVNGQWRILNDLYLDGVQTFHSRCPYANQQGDRIIKCQQRILQVKQGDGPEEMQKRKGEQQKRRLWSRWKSKVPHPEMPGNLEDLPDLNGRGLIIGMPNKRLQKNRRLDSSSRTIARAISESRTSMPSDKSCVSFHSKSAC</sequence>
<evidence type="ECO:0000256" key="1">
    <source>
        <dbReference type="ARBA" id="ARBA00003747"/>
    </source>
</evidence>
<dbReference type="InterPro" id="IPR011009">
    <property type="entry name" value="Kinase-like_dom_sf"/>
</dbReference>
<evidence type="ECO:0000256" key="11">
    <source>
        <dbReference type="ARBA" id="ARBA00030980"/>
    </source>
</evidence>
<dbReference type="CDD" id="cd00180">
    <property type="entry name" value="PKc"/>
    <property type="match status" value="1"/>
</dbReference>
<dbReference type="EC" id="2.7.11.1" evidence="3"/>
<feature type="domain" description="Protein kinase" evidence="16">
    <location>
        <begin position="154"/>
        <end position="494"/>
    </location>
</feature>
<feature type="compositionally biased region" description="Polar residues" evidence="15">
    <location>
        <begin position="681"/>
        <end position="695"/>
    </location>
</feature>
<evidence type="ECO:0000256" key="10">
    <source>
        <dbReference type="ARBA" id="ARBA00022840"/>
    </source>
</evidence>
<keyword evidence="7" id="KW-0808">Transferase</keyword>
<gene>
    <name evidence="17" type="ORF">PFICI_07716</name>
</gene>
<dbReference type="Pfam" id="PF00069">
    <property type="entry name" value="Pkinase"/>
    <property type="match status" value="1"/>
</dbReference>
<dbReference type="HOGENOM" id="CLU_246409_0_0_1"/>
<dbReference type="PANTHER" id="PTHR43671:SF98">
    <property type="entry name" value="SERINE_THREONINE-PROTEIN KINASE NEK11"/>
    <property type="match status" value="1"/>
</dbReference>
<comment type="catalytic activity">
    <reaction evidence="13">
        <text>L-threonyl-[protein] + ATP = O-phospho-L-threonyl-[protein] + ADP + H(+)</text>
        <dbReference type="Rhea" id="RHEA:46608"/>
        <dbReference type="Rhea" id="RHEA-COMP:11060"/>
        <dbReference type="Rhea" id="RHEA-COMP:11605"/>
        <dbReference type="ChEBI" id="CHEBI:15378"/>
        <dbReference type="ChEBI" id="CHEBI:30013"/>
        <dbReference type="ChEBI" id="CHEBI:30616"/>
        <dbReference type="ChEBI" id="CHEBI:61977"/>
        <dbReference type="ChEBI" id="CHEBI:456216"/>
        <dbReference type="EC" id="2.7.11.1"/>
    </reaction>
</comment>
<evidence type="ECO:0000259" key="16">
    <source>
        <dbReference type="PROSITE" id="PS50011"/>
    </source>
</evidence>
<dbReference type="eggNOG" id="KOG0198">
    <property type="taxonomic scope" value="Eukaryota"/>
</dbReference>
<name>W3X468_PESFW</name>
<keyword evidence="8" id="KW-0547">Nucleotide-binding</keyword>
<evidence type="ECO:0000256" key="7">
    <source>
        <dbReference type="ARBA" id="ARBA00022679"/>
    </source>
</evidence>
<organism evidence="17 18">
    <name type="scientific">Pestalotiopsis fici (strain W106-1 / CGMCC3.15140)</name>
    <dbReference type="NCBI Taxonomy" id="1229662"/>
    <lineage>
        <taxon>Eukaryota</taxon>
        <taxon>Fungi</taxon>
        <taxon>Dikarya</taxon>
        <taxon>Ascomycota</taxon>
        <taxon>Pezizomycotina</taxon>
        <taxon>Sordariomycetes</taxon>
        <taxon>Xylariomycetidae</taxon>
        <taxon>Amphisphaeriales</taxon>
        <taxon>Sporocadaceae</taxon>
        <taxon>Pestalotiopsis</taxon>
    </lineage>
</organism>
<dbReference type="OrthoDB" id="5396681at2759"/>
<keyword evidence="18" id="KW-1185">Reference proteome</keyword>
<dbReference type="RefSeq" id="XP_007834488.1">
    <property type="nucleotide sequence ID" value="XM_007836297.1"/>
</dbReference>
<feature type="region of interest" description="Disordered" evidence="15">
    <location>
        <begin position="511"/>
        <end position="594"/>
    </location>
</feature>
<feature type="compositionally biased region" description="Polar residues" evidence="15">
    <location>
        <begin position="544"/>
        <end position="579"/>
    </location>
</feature>
<evidence type="ECO:0000256" key="6">
    <source>
        <dbReference type="ARBA" id="ARBA00022527"/>
    </source>
</evidence>
<dbReference type="GO" id="GO:0005524">
    <property type="term" value="F:ATP binding"/>
    <property type="evidence" value="ECO:0007669"/>
    <property type="project" value="UniProtKB-KW"/>
</dbReference>
<dbReference type="GeneID" id="19272729"/>
<evidence type="ECO:0000256" key="14">
    <source>
        <dbReference type="ARBA" id="ARBA00048679"/>
    </source>
</evidence>
<feature type="region of interest" description="Disordered" evidence="15">
    <location>
        <begin position="671"/>
        <end position="695"/>
    </location>
</feature>
<evidence type="ECO:0000256" key="2">
    <source>
        <dbReference type="ARBA" id="ARBA00011534"/>
    </source>
</evidence>
<dbReference type="Proteomes" id="UP000030651">
    <property type="component" value="Unassembled WGS sequence"/>
</dbReference>
<comment type="subunit">
    <text evidence="2">Component of the EKC/KEOPS complex composed of at least BUD32, CGI121, GON7, KAE1 and PCC1; the whole complex dimerizes.</text>
</comment>
<proteinExistence type="predicted"/>
<keyword evidence="10" id="KW-0067">ATP-binding</keyword>
<dbReference type="EMBL" id="KI912113">
    <property type="protein sequence ID" value="ETS80187.1"/>
    <property type="molecule type" value="Genomic_DNA"/>
</dbReference>